<dbReference type="AlphaFoldDB" id="A0A7W8GBG7"/>
<keyword evidence="2 7" id="KW-0813">Transport</keyword>
<dbReference type="Pfam" id="PF00528">
    <property type="entry name" value="BPD_transp_1"/>
    <property type="match status" value="1"/>
</dbReference>
<dbReference type="GO" id="GO:0055085">
    <property type="term" value="P:transmembrane transport"/>
    <property type="evidence" value="ECO:0007669"/>
    <property type="project" value="InterPro"/>
</dbReference>
<dbReference type="Gene3D" id="1.10.3720.10">
    <property type="entry name" value="MetI-like"/>
    <property type="match status" value="1"/>
</dbReference>
<evidence type="ECO:0000256" key="5">
    <source>
        <dbReference type="ARBA" id="ARBA00022989"/>
    </source>
</evidence>
<gene>
    <name evidence="9" type="ORF">HNP76_002769</name>
</gene>
<dbReference type="InterPro" id="IPR000515">
    <property type="entry name" value="MetI-like"/>
</dbReference>
<feature type="transmembrane region" description="Helical" evidence="7">
    <location>
        <begin position="224"/>
        <end position="248"/>
    </location>
</feature>
<sequence>MNAHETNVLNAPKKDLWKNIKRHFSVYALLVIPVVYYAIMKYGPIVNGPIVNGQIAFKDFEPVDGVWGSVWVGFKNFSTFIHSFYFGELMRNTILYSLAKLCVSVPLSIILSVALYECTHNALRRIVQTLAYLPHFLSWVIMYGILLILFAKGDGLVNQVIESVGGTSVDFLTNTKVFPVMVVLSDAWKEMGWAAIIFIAALMGIDPSLFEAAMVEGASAVQRVWYITIPSIKPVIVTVVLLKLGTVLDAGFNQMFMLYSPAVYSVADIIDTWVYRQGLLEFQFALATAVGIFKGVIGMMLVMVSNKVVKKLTESSLL</sequence>
<dbReference type="PANTHER" id="PTHR43227">
    <property type="entry name" value="BLL4140 PROTEIN"/>
    <property type="match status" value="1"/>
</dbReference>
<protein>
    <submittedName>
        <fullName evidence="9">Putative aldouronate transport system permease protein</fullName>
    </submittedName>
</protein>
<feature type="transmembrane region" description="Helical" evidence="7">
    <location>
        <begin position="94"/>
        <end position="118"/>
    </location>
</feature>
<feature type="transmembrane region" description="Helical" evidence="7">
    <location>
        <begin position="24"/>
        <end position="40"/>
    </location>
</feature>
<feature type="domain" description="ABC transmembrane type-1" evidence="8">
    <location>
        <begin position="90"/>
        <end position="305"/>
    </location>
</feature>
<feature type="transmembrane region" description="Helical" evidence="7">
    <location>
        <begin position="191"/>
        <end position="212"/>
    </location>
</feature>
<evidence type="ECO:0000313" key="10">
    <source>
        <dbReference type="Proteomes" id="UP000518887"/>
    </source>
</evidence>
<dbReference type="PROSITE" id="PS50928">
    <property type="entry name" value="ABC_TM1"/>
    <property type="match status" value="1"/>
</dbReference>
<evidence type="ECO:0000313" key="9">
    <source>
        <dbReference type="EMBL" id="MBB5227370.1"/>
    </source>
</evidence>
<comment type="caution">
    <text evidence="9">The sequence shown here is derived from an EMBL/GenBank/DDBJ whole genome shotgun (WGS) entry which is preliminary data.</text>
</comment>
<evidence type="ECO:0000256" key="1">
    <source>
        <dbReference type="ARBA" id="ARBA00004651"/>
    </source>
</evidence>
<feature type="transmembrane region" description="Helical" evidence="7">
    <location>
        <begin position="282"/>
        <end position="304"/>
    </location>
</feature>
<comment type="similarity">
    <text evidence="7">Belongs to the binding-protein-dependent transport system permease family.</text>
</comment>
<keyword evidence="3" id="KW-1003">Cell membrane</keyword>
<keyword evidence="4 7" id="KW-0812">Transmembrane</keyword>
<accession>A0A7W8GBG7</accession>
<dbReference type="InterPro" id="IPR035906">
    <property type="entry name" value="MetI-like_sf"/>
</dbReference>
<keyword evidence="6 7" id="KW-0472">Membrane</keyword>
<evidence type="ECO:0000256" key="6">
    <source>
        <dbReference type="ARBA" id="ARBA00023136"/>
    </source>
</evidence>
<comment type="subcellular location">
    <subcellularLocation>
        <location evidence="1 7">Cell membrane</location>
        <topology evidence="1 7">Multi-pass membrane protein</topology>
    </subcellularLocation>
</comment>
<evidence type="ECO:0000256" key="4">
    <source>
        <dbReference type="ARBA" id="ARBA00022692"/>
    </source>
</evidence>
<dbReference type="EMBL" id="JACHFQ010000010">
    <property type="protein sequence ID" value="MBB5227370.1"/>
    <property type="molecule type" value="Genomic_DNA"/>
</dbReference>
<evidence type="ECO:0000256" key="7">
    <source>
        <dbReference type="RuleBase" id="RU363032"/>
    </source>
</evidence>
<dbReference type="SUPFAM" id="SSF161098">
    <property type="entry name" value="MetI-like"/>
    <property type="match status" value="1"/>
</dbReference>
<dbReference type="GO" id="GO:0005886">
    <property type="term" value="C:plasma membrane"/>
    <property type="evidence" value="ECO:0007669"/>
    <property type="project" value="UniProtKB-SubCell"/>
</dbReference>
<keyword evidence="5 7" id="KW-1133">Transmembrane helix</keyword>
<dbReference type="Proteomes" id="UP000518887">
    <property type="component" value="Unassembled WGS sequence"/>
</dbReference>
<evidence type="ECO:0000256" key="3">
    <source>
        <dbReference type="ARBA" id="ARBA00022475"/>
    </source>
</evidence>
<dbReference type="PANTHER" id="PTHR43227:SF11">
    <property type="entry name" value="BLL4140 PROTEIN"/>
    <property type="match status" value="1"/>
</dbReference>
<organism evidence="9 10">
    <name type="scientific">Treponema ruminis</name>
    <dbReference type="NCBI Taxonomy" id="744515"/>
    <lineage>
        <taxon>Bacteria</taxon>
        <taxon>Pseudomonadati</taxon>
        <taxon>Spirochaetota</taxon>
        <taxon>Spirochaetia</taxon>
        <taxon>Spirochaetales</taxon>
        <taxon>Treponemataceae</taxon>
        <taxon>Treponema</taxon>
    </lineage>
</organism>
<dbReference type="CDD" id="cd06261">
    <property type="entry name" value="TM_PBP2"/>
    <property type="match status" value="1"/>
</dbReference>
<keyword evidence="10" id="KW-1185">Reference proteome</keyword>
<evidence type="ECO:0000259" key="8">
    <source>
        <dbReference type="PROSITE" id="PS50928"/>
    </source>
</evidence>
<reference evidence="9 10" key="1">
    <citation type="submission" date="2020-08" db="EMBL/GenBank/DDBJ databases">
        <title>Genomic Encyclopedia of Type Strains, Phase IV (KMG-IV): sequencing the most valuable type-strain genomes for metagenomic binning, comparative biology and taxonomic classification.</title>
        <authorList>
            <person name="Goeker M."/>
        </authorList>
    </citation>
    <scope>NUCLEOTIDE SEQUENCE [LARGE SCALE GENOMIC DNA]</scope>
    <source>
        <strain evidence="9 10">DSM 103462</strain>
    </source>
</reference>
<dbReference type="RefSeq" id="WP_184661542.1">
    <property type="nucleotide sequence ID" value="NZ_CP031518.1"/>
</dbReference>
<feature type="transmembrane region" description="Helical" evidence="7">
    <location>
        <begin position="130"/>
        <end position="151"/>
    </location>
</feature>
<proteinExistence type="inferred from homology"/>
<dbReference type="InterPro" id="IPR050809">
    <property type="entry name" value="UgpAE/MalFG_permease"/>
</dbReference>
<evidence type="ECO:0000256" key="2">
    <source>
        <dbReference type="ARBA" id="ARBA00022448"/>
    </source>
</evidence>
<name>A0A7W8GBG7_9SPIR</name>